<reference evidence="3 4" key="1">
    <citation type="submission" date="2016-08" db="EMBL/GenBank/DDBJ databases">
        <authorList>
            <person name="Seilhamer J.J."/>
        </authorList>
    </citation>
    <scope>NUCLEOTIDE SEQUENCE [LARGE SCALE GENOMIC DNA]</scope>
    <source>
        <strain evidence="3 4">HBR26</strain>
    </source>
</reference>
<dbReference type="InterPro" id="IPR048336">
    <property type="entry name" value="StiP-like"/>
</dbReference>
<dbReference type="STRING" id="1138170.GA0061105_11620"/>
<name>A0A1C3Y9K8_9HYPH</name>
<dbReference type="InterPro" id="IPR028157">
    <property type="entry name" value="PELOTA_dom"/>
</dbReference>
<organism evidence="3 4">
    <name type="scientific">Rhizobium aethiopicum</name>
    <dbReference type="NCBI Taxonomy" id="1138170"/>
    <lineage>
        <taxon>Bacteria</taxon>
        <taxon>Pseudomonadati</taxon>
        <taxon>Pseudomonadota</taxon>
        <taxon>Alphaproteobacteria</taxon>
        <taxon>Hyphomicrobiales</taxon>
        <taxon>Rhizobiaceae</taxon>
        <taxon>Rhizobium/Agrobacterium group</taxon>
        <taxon>Rhizobium</taxon>
    </lineage>
</organism>
<dbReference type="PIRSF" id="PIRSF020979">
    <property type="entry name" value="UCP020979"/>
    <property type="match status" value="1"/>
</dbReference>
<gene>
    <name evidence="3" type="ORF">GA0061105_11620</name>
</gene>
<dbReference type="Pfam" id="PF11202">
    <property type="entry name" value="StiP"/>
    <property type="match status" value="1"/>
</dbReference>
<evidence type="ECO:0000313" key="4">
    <source>
        <dbReference type="Proteomes" id="UP000198723"/>
    </source>
</evidence>
<accession>A0A1C3Y9K8</accession>
<dbReference type="Proteomes" id="UP000198723">
    <property type="component" value="Unassembled WGS sequence"/>
</dbReference>
<feature type="domain" description="Cysteine protease StiP N-terminal" evidence="1">
    <location>
        <begin position="15"/>
        <end position="255"/>
    </location>
</feature>
<feature type="domain" description="PELOTA RNA-binding" evidence="2">
    <location>
        <begin position="285"/>
        <end position="363"/>
    </location>
</feature>
<sequence>MGDIYDSIASPATLGSYAEYDVTLLLKRVDIQPTDTATREEAIQSGRRHYSEMISAEMAPTREYMDLFAKAMATGGPRMGAETARLALAIVQSVEGPITLVSLVRAGVPFGILLKRAIALLGRDVGHYGLSIIRDKGVDDEAMRHILARRPVESIVFVDSWTGKGAIANQLEKSFKDYSDRPARLVVLADPCGCAWLAASGDDWLIPSGMLGCTVSGLISRSILNAALVGPGDFHACVQWDNLAQHDISRSFVDGMWNDVSTVIATEIPSVWSIETRRAHRDAAAAAVAWVMGEDAVTNINRVKPGIAEATRAILRRVPEKVYVSSPTDPELAALMYLIDNKGVPYVVSPRKIAPYRAVTLIRHVS</sequence>
<evidence type="ECO:0000259" key="1">
    <source>
        <dbReference type="Pfam" id="PF11202"/>
    </source>
</evidence>
<dbReference type="InterPro" id="IPR011215">
    <property type="entry name" value="StiP_N"/>
</dbReference>
<evidence type="ECO:0000259" key="2">
    <source>
        <dbReference type="Pfam" id="PF15608"/>
    </source>
</evidence>
<protein>
    <submittedName>
        <fullName evidence="3">PELOTA RNA binding domain-containing protein</fullName>
    </submittedName>
</protein>
<dbReference type="AlphaFoldDB" id="A0A1C3Y9K8"/>
<evidence type="ECO:0000313" key="3">
    <source>
        <dbReference type="EMBL" id="SCB61216.1"/>
    </source>
</evidence>
<proteinExistence type="predicted"/>
<dbReference type="RefSeq" id="WP_077991529.1">
    <property type="nucleotide sequence ID" value="NZ_FMAJ01000016.1"/>
</dbReference>
<dbReference type="Pfam" id="PF15608">
    <property type="entry name" value="PELOTA_1"/>
    <property type="match status" value="1"/>
</dbReference>
<dbReference type="EMBL" id="FMAJ01000016">
    <property type="protein sequence ID" value="SCB61216.1"/>
    <property type="molecule type" value="Genomic_DNA"/>
</dbReference>